<evidence type="ECO:0000313" key="3">
    <source>
        <dbReference type="Proteomes" id="UP000007113"/>
    </source>
</evidence>
<organism evidence="2 3">
    <name type="scientific">Granulicella mallensis (strain ATCC BAA-1857 / DSM 23137 / MP5ACTX8)</name>
    <dbReference type="NCBI Taxonomy" id="682795"/>
    <lineage>
        <taxon>Bacteria</taxon>
        <taxon>Pseudomonadati</taxon>
        <taxon>Acidobacteriota</taxon>
        <taxon>Terriglobia</taxon>
        <taxon>Terriglobales</taxon>
        <taxon>Acidobacteriaceae</taxon>
        <taxon>Granulicella</taxon>
    </lineage>
</organism>
<protein>
    <submittedName>
        <fullName evidence="2">Glycosyl transferase group 1</fullName>
    </submittedName>
</protein>
<dbReference type="InterPro" id="IPR050194">
    <property type="entry name" value="Glycosyltransferase_grp1"/>
</dbReference>
<dbReference type="eggNOG" id="COG0438">
    <property type="taxonomic scope" value="Bacteria"/>
</dbReference>
<gene>
    <name evidence="2" type="ordered locus">AciX8_1875</name>
</gene>
<dbReference type="CDD" id="cd03801">
    <property type="entry name" value="GT4_PimA-like"/>
    <property type="match status" value="1"/>
</dbReference>
<dbReference type="PANTHER" id="PTHR45947">
    <property type="entry name" value="SULFOQUINOVOSYL TRANSFERASE SQD2"/>
    <property type="match status" value="1"/>
</dbReference>
<accession>G8NS03</accession>
<evidence type="ECO:0000313" key="2">
    <source>
        <dbReference type="EMBL" id="AEU36211.1"/>
    </source>
</evidence>
<dbReference type="SUPFAM" id="SSF53756">
    <property type="entry name" value="UDP-Glycosyltransferase/glycogen phosphorylase"/>
    <property type="match status" value="1"/>
</dbReference>
<feature type="domain" description="Glycosyl transferase family 1" evidence="1">
    <location>
        <begin position="212"/>
        <end position="383"/>
    </location>
</feature>
<keyword evidence="3" id="KW-1185">Reference proteome</keyword>
<dbReference type="GO" id="GO:0016758">
    <property type="term" value="F:hexosyltransferase activity"/>
    <property type="evidence" value="ECO:0007669"/>
    <property type="project" value="TreeGrafter"/>
</dbReference>
<dbReference type="Proteomes" id="UP000007113">
    <property type="component" value="Chromosome"/>
</dbReference>
<dbReference type="OrthoDB" id="9795068at2"/>
<dbReference type="KEGG" id="gma:AciX8_1875"/>
<dbReference type="EMBL" id="CP003130">
    <property type="protein sequence ID" value="AEU36211.1"/>
    <property type="molecule type" value="Genomic_DNA"/>
</dbReference>
<evidence type="ECO:0000259" key="1">
    <source>
        <dbReference type="Pfam" id="PF00534"/>
    </source>
</evidence>
<dbReference type="Pfam" id="PF00534">
    <property type="entry name" value="Glycos_transf_1"/>
    <property type="match status" value="1"/>
</dbReference>
<keyword evidence="2" id="KW-0808">Transferase</keyword>
<dbReference type="PANTHER" id="PTHR45947:SF3">
    <property type="entry name" value="SULFOQUINOVOSYL TRANSFERASE SQD2"/>
    <property type="match status" value="1"/>
</dbReference>
<sequence>MLTTSGKVRLAYVVSHPIQYQAPLLRRIAQEPDIDLTVLFGSDFSVRGYKDEGFGVEVEWDTPLLEGYRYEFLPKLRDTGGVSPLSPISRGIYRRLRNADGSPAFDALWVHGYASINALQAILAANALGIPVLLRAESWLADRSRSPLKLLAKSLFFSDLRPLIAATLPIGTANARYWRHYLGHAMPQFLMPYAVDNAFFARRAQEAVAGEEQLRSELGIETGHPVILFASKLQQRKHCDHLVEAYAALLRDHDSSGYKPYLVIVGDGEERANLEARCRDLGLTNVRFAGFQNQSVLPRYFHLADVFVLPSRHEPWGLIVNEAMAASCPVIVSSDVGSGPDLVTNGVEGYSYPVGDILALTAALSRVLASPETAAAMGKAAQRSIAGWSFEEDVQGLRHALAYTTRKLRA</sequence>
<reference evidence="2 3" key="1">
    <citation type="submission" date="2011-11" db="EMBL/GenBank/DDBJ databases">
        <title>Complete sequence of Granulicella mallensis MP5ACTX8.</title>
        <authorList>
            <consortium name="US DOE Joint Genome Institute"/>
            <person name="Lucas S."/>
            <person name="Copeland A."/>
            <person name="Lapidus A."/>
            <person name="Cheng J.-F."/>
            <person name="Goodwin L."/>
            <person name="Pitluck S."/>
            <person name="Peters L."/>
            <person name="Lu M."/>
            <person name="Detter J.C."/>
            <person name="Han C."/>
            <person name="Tapia R."/>
            <person name="Land M."/>
            <person name="Hauser L."/>
            <person name="Kyrpides N."/>
            <person name="Ivanova N."/>
            <person name="Mikhailova N."/>
            <person name="Pagani I."/>
            <person name="Rawat S."/>
            <person name="Mannisto M."/>
            <person name="Haggblom M."/>
            <person name="Woyke T."/>
        </authorList>
    </citation>
    <scope>NUCLEOTIDE SEQUENCE [LARGE SCALE GENOMIC DNA]</scope>
    <source>
        <strain evidence="3">ATCC BAA-1857 / DSM 23137 / MP5ACTX8</strain>
    </source>
</reference>
<dbReference type="Gene3D" id="3.40.50.2000">
    <property type="entry name" value="Glycogen Phosphorylase B"/>
    <property type="match status" value="2"/>
</dbReference>
<name>G8NS03_GRAMM</name>
<dbReference type="RefSeq" id="WP_014265090.1">
    <property type="nucleotide sequence ID" value="NC_016631.1"/>
</dbReference>
<dbReference type="AlphaFoldDB" id="G8NS03"/>
<dbReference type="InterPro" id="IPR001296">
    <property type="entry name" value="Glyco_trans_1"/>
</dbReference>
<dbReference type="STRING" id="682795.AciX8_1875"/>
<proteinExistence type="predicted"/>
<dbReference type="HOGENOM" id="CLU_009583_5_0_0"/>